<evidence type="ECO:0000256" key="1">
    <source>
        <dbReference type="SAM" id="MobiDB-lite"/>
    </source>
</evidence>
<evidence type="ECO:0000313" key="3">
    <source>
        <dbReference type="Proteomes" id="UP000235145"/>
    </source>
</evidence>
<feature type="region of interest" description="Disordered" evidence="1">
    <location>
        <begin position="28"/>
        <end position="66"/>
    </location>
</feature>
<reference evidence="2 3" key="1">
    <citation type="journal article" date="2017" name="Nat. Commun.">
        <title>Genome assembly with in vitro proximity ligation data and whole-genome triplication in lettuce.</title>
        <authorList>
            <person name="Reyes-Chin-Wo S."/>
            <person name="Wang Z."/>
            <person name="Yang X."/>
            <person name="Kozik A."/>
            <person name="Arikit S."/>
            <person name="Song C."/>
            <person name="Xia L."/>
            <person name="Froenicke L."/>
            <person name="Lavelle D.O."/>
            <person name="Truco M.J."/>
            <person name="Xia R."/>
            <person name="Zhu S."/>
            <person name="Xu C."/>
            <person name="Xu H."/>
            <person name="Xu X."/>
            <person name="Cox K."/>
            <person name="Korf I."/>
            <person name="Meyers B.C."/>
            <person name="Michelmore R.W."/>
        </authorList>
    </citation>
    <scope>NUCLEOTIDE SEQUENCE [LARGE SCALE GENOMIC DNA]</scope>
    <source>
        <strain evidence="3">cv. Salinas</strain>
        <tissue evidence="2">Seedlings</tissue>
    </source>
</reference>
<sequence>MHKSEDYSLDDMVKHLHIEEETRVRDKCGKVRSSVHHVSAGGSGHKTKSGGRNKRNLGPTKQSFKKPNIGHYVRECKDHKSGSVAHALEQVTDMVASMNIGDICMISSLTRAICARGWFVDTGANAHICGQ</sequence>
<protein>
    <submittedName>
        <fullName evidence="2">Uncharacterized protein</fullName>
    </submittedName>
</protein>
<feature type="compositionally biased region" description="Basic residues" evidence="1">
    <location>
        <begin position="45"/>
        <end position="55"/>
    </location>
</feature>
<accession>A0A9R1WCQ6</accession>
<dbReference type="AlphaFoldDB" id="A0A9R1WCQ6"/>
<gene>
    <name evidence="2" type="ORF">LSAT_V11C100034090</name>
</gene>
<organism evidence="2 3">
    <name type="scientific">Lactuca sativa</name>
    <name type="common">Garden lettuce</name>
    <dbReference type="NCBI Taxonomy" id="4236"/>
    <lineage>
        <taxon>Eukaryota</taxon>
        <taxon>Viridiplantae</taxon>
        <taxon>Streptophyta</taxon>
        <taxon>Embryophyta</taxon>
        <taxon>Tracheophyta</taxon>
        <taxon>Spermatophyta</taxon>
        <taxon>Magnoliopsida</taxon>
        <taxon>eudicotyledons</taxon>
        <taxon>Gunneridae</taxon>
        <taxon>Pentapetalae</taxon>
        <taxon>asterids</taxon>
        <taxon>campanulids</taxon>
        <taxon>Asterales</taxon>
        <taxon>Asteraceae</taxon>
        <taxon>Cichorioideae</taxon>
        <taxon>Cichorieae</taxon>
        <taxon>Lactucinae</taxon>
        <taxon>Lactuca</taxon>
    </lineage>
</organism>
<keyword evidence="3" id="KW-1185">Reference proteome</keyword>
<dbReference type="EMBL" id="NBSK02000001">
    <property type="protein sequence ID" value="KAJ0224347.1"/>
    <property type="molecule type" value="Genomic_DNA"/>
</dbReference>
<evidence type="ECO:0000313" key="2">
    <source>
        <dbReference type="EMBL" id="KAJ0224347.1"/>
    </source>
</evidence>
<comment type="caution">
    <text evidence="2">The sequence shown here is derived from an EMBL/GenBank/DDBJ whole genome shotgun (WGS) entry which is preliminary data.</text>
</comment>
<name>A0A9R1WCQ6_LACSA</name>
<proteinExistence type="predicted"/>
<dbReference type="Proteomes" id="UP000235145">
    <property type="component" value="Unassembled WGS sequence"/>
</dbReference>